<comment type="caution">
    <text evidence="1">The sequence shown here is derived from an EMBL/GenBank/DDBJ whole genome shotgun (WGS) entry which is preliminary data.</text>
</comment>
<keyword evidence="2" id="KW-1185">Reference proteome</keyword>
<protein>
    <recommendedName>
        <fullName evidence="3">XRE family transcriptional regulator</fullName>
    </recommendedName>
</protein>
<gene>
    <name evidence="1" type="ORF">H9X83_09010</name>
</gene>
<dbReference type="EMBL" id="JACSNV010000012">
    <property type="protein sequence ID" value="MBM6878296.1"/>
    <property type="molecule type" value="Genomic_DNA"/>
</dbReference>
<accession>A0ABS2GA44</accession>
<organism evidence="1 2">
    <name type="scientific">Anaerotignum lactatifermentans</name>
    <dbReference type="NCBI Taxonomy" id="160404"/>
    <lineage>
        <taxon>Bacteria</taxon>
        <taxon>Bacillati</taxon>
        <taxon>Bacillota</taxon>
        <taxon>Clostridia</taxon>
        <taxon>Lachnospirales</taxon>
        <taxon>Anaerotignaceae</taxon>
        <taxon>Anaerotignum</taxon>
    </lineage>
</organism>
<evidence type="ECO:0000313" key="1">
    <source>
        <dbReference type="EMBL" id="MBM6878296.1"/>
    </source>
</evidence>
<proteinExistence type="predicted"/>
<reference evidence="1 2" key="1">
    <citation type="journal article" date="2021" name="Sci. Rep.">
        <title>The distribution of antibiotic resistance genes in chicken gut microbiota commensals.</title>
        <authorList>
            <person name="Juricova H."/>
            <person name="Matiasovicova J."/>
            <person name="Kubasova T."/>
            <person name="Cejkova D."/>
            <person name="Rychlik I."/>
        </authorList>
    </citation>
    <scope>NUCLEOTIDE SEQUENCE [LARGE SCALE GENOMIC DNA]</scope>
    <source>
        <strain evidence="1 2">An431b</strain>
    </source>
</reference>
<evidence type="ECO:0008006" key="3">
    <source>
        <dbReference type="Google" id="ProtNLM"/>
    </source>
</evidence>
<evidence type="ECO:0000313" key="2">
    <source>
        <dbReference type="Proteomes" id="UP000729290"/>
    </source>
</evidence>
<name>A0ABS2GA44_9FIRM</name>
<dbReference type="RefSeq" id="WP_205134048.1">
    <property type="nucleotide sequence ID" value="NZ_JACSNT010000012.1"/>
</dbReference>
<dbReference type="Proteomes" id="UP000729290">
    <property type="component" value="Unassembled WGS sequence"/>
</dbReference>
<sequence>MYETTSKLFQKLRGRESGKALLQKERTEPTCAQVLRDLLEEAGFSIPEWIAAADISKSYGYQVLRGERIPGRDILLRTALILPLGLKETQRLLTVGGCGALYPKIRRDAAVIFALNQKMTLLETEELLASLPERSLYTKES</sequence>